<dbReference type="GO" id="GO:0034472">
    <property type="term" value="P:snRNA 3'-end processing"/>
    <property type="evidence" value="ECO:0007669"/>
    <property type="project" value="TreeGrafter"/>
</dbReference>
<comment type="caution">
    <text evidence="2">The sequence shown here is derived from an EMBL/GenBank/DDBJ whole genome shotgun (WGS) entry which is preliminary data.</text>
</comment>
<dbReference type="EMBL" id="JAVYJV010000010">
    <property type="protein sequence ID" value="KAK4360618.1"/>
    <property type="molecule type" value="Genomic_DNA"/>
</dbReference>
<proteinExistence type="predicted"/>
<evidence type="ECO:0000313" key="2">
    <source>
        <dbReference type="EMBL" id="KAK4360618.1"/>
    </source>
</evidence>
<name>A0AAE1S0S7_9SOLA</name>
<dbReference type="Proteomes" id="UP001291623">
    <property type="component" value="Unassembled WGS sequence"/>
</dbReference>
<reference evidence="2" key="1">
    <citation type="submission" date="2023-12" db="EMBL/GenBank/DDBJ databases">
        <title>Genome assembly of Anisodus tanguticus.</title>
        <authorList>
            <person name="Wang Y.-J."/>
        </authorList>
    </citation>
    <scope>NUCLEOTIDE SEQUENCE</scope>
    <source>
        <strain evidence="2">KB-2021</strain>
        <tissue evidence="2">Leaf</tissue>
    </source>
</reference>
<accession>A0AAE1S0S7</accession>
<evidence type="ECO:0000313" key="3">
    <source>
        <dbReference type="Proteomes" id="UP001291623"/>
    </source>
</evidence>
<dbReference type="PANTHER" id="PTHR13322:SF2">
    <property type="entry name" value="INTEGRATOR COMPLEX SUBUNIT 7"/>
    <property type="match status" value="1"/>
</dbReference>
<keyword evidence="3" id="KW-1185">Reference proteome</keyword>
<dbReference type="GO" id="GO:0032039">
    <property type="term" value="C:integrator complex"/>
    <property type="evidence" value="ECO:0007669"/>
    <property type="project" value="InterPro"/>
</dbReference>
<organism evidence="2 3">
    <name type="scientific">Anisodus tanguticus</name>
    <dbReference type="NCBI Taxonomy" id="243964"/>
    <lineage>
        <taxon>Eukaryota</taxon>
        <taxon>Viridiplantae</taxon>
        <taxon>Streptophyta</taxon>
        <taxon>Embryophyta</taxon>
        <taxon>Tracheophyta</taxon>
        <taxon>Spermatophyta</taxon>
        <taxon>Magnoliopsida</taxon>
        <taxon>eudicotyledons</taxon>
        <taxon>Gunneridae</taxon>
        <taxon>Pentapetalae</taxon>
        <taxon>asterids</taxon>
        <taxon>lamiids</taxon>
        <taxon>Solanales</taxon>
        <taxon>Solanaceae</taxon>
        <taxon>Solanoideae</taxon>
        <taxon>Hyoscyameae</taxon>
        <taxon>Anisodus</taxon>
    </lineage>
</organism>
<protein>
    <recommendedName>
        <fullName evidence="1">Integrator complex subunit 7-like C-terminal domain-containing protein</fullName>
    </recommendedName>
</protein>
<dbReference type="InterPro" id="IPR033060">
    <property type="entry name" value="INTS7"/>
</dbReference>
<feature type="domain" description="Integrator complex subunit 7-like C-terminal" evidence="1">
    <location>
        <begin position="17"/>
        <end position="84"/>
    </location>
</feature>
<evidence type="ECO:0000259" key="1">
    <source>
        <dbReference type="Pfam" id="PF22966"/>
    </source>
</evidence>
<sequence>MHPSPGIRNYQSPVVKLGKSDHMVDLNDKLLHFTTGSTKSDGLHAMGSAGGTSAVDKFVFFDPNDKGQGFATCLLDVSAFPESSNTGPFVKSAIDCSF</sequence>
<dbReference type="Pfam" id="PF22966">
    <property type="entry name" value="INTS7_C_plants"/>
    <property type="match status" value="1"/>
</dbReference>
<gene>
    <name evidence="2" type="ORF">RND71_019570</name>
</gene>
<dbReference type="AlphaFoldDB" id="A0AAE1S0S7"/>
<dbReference type="InterPro" id="IPR055195">
    <property type="entry name" value="INTS7_C_plant"/>
</dbReference>
<dbReference type="PANTHER" id="PTHR13322">
    <property type="entry name" value="C1ORF73 PROTEIN"/>
    <property type="match status" value="1"/>
</dbReference>